<feature type="compositionally biased region" description="Basic and acidic residues" evidence="1">
    <location>
        <begin position="1021"/>
        <end position="1030"/>
    </location>
</feature>
<evidence type="ECO:0000313" key="4">
    <source>
        <dbReference type="Proteomes" id="UP000024837"/>
    </source>
</evidence>
<dbReference type="PANTHER" id="PTHR33840">
    <property type="match status" value="1"/>
</dbReference>
<feature type="region of interest" description="Disordered" evidence="1">
    <location>
        <begin position="55"/>
        <end position="106"/>
    </location>
</feature>
<proteinExistence type="predicted"/>
<feature type="region of interest" description="Disordered" evidence="1">
    <location>
        <begin position="210"/>
        <end position="244"/>
    </location>
</feature>
<feature type="region of interest" description="Disordered" evidence="1">
    <location>
        <begin position="810"/>
        <end position="829"/>
    </location>
</feature>
<feature type="compositionally biased region" description="Pro residues" evidence="1">
    <location>
        <begin position="141"/>
        <end position="155"/>
    </location>
</feature>
<evidence type="ECO:0000259" key="2">
    <source>
        <dbReference type="Pfam" id="PF09994"/>
    </source>
</evidence>
<feature type="compositionally biased region" description="Basic and acidic residues" evidence="1">
    <location>
        <begin position="1057"/>
        <end position="1077"/>
    </location>
</feature>
<feature type="region of interest" description="Disordered" evidence="1">
    <location>
        <begin position="940"/>
        <end position="1090"/>
    </location>
</feature>
<evidence type="ECO:0000313" key="3">
    <source>
        <dbReference type="EMBL" id="EWC44330.1"/>
    </source>
</evidence>
<organism evidence="3 4">
    <name type="scientific">Drechslerella stenobrocha 248</name>
    <dbReference type="NCBI Taxonomy" id="1043628"/>
    <lineage>
        <taxon>Eukaryota</taxon>
        <taxon>Fungi</taxon>
        <taxon>Dikarya</taxon>
        <taxon>Ascomycota</taxon>
        <taxon>Pezizomycotina</taxon>
        <taxon>Orbiliomycetes</taxon>
        <taxon>Orbiliales</taxon>
        <taxon>Orbiliaceae</taxon>
        <taxon>Drechslerella</taxon>
    </lineage>
</organism>
<dbReference type="InterPro" id="IPR018712">
    <property type="entry name" value="Tle1-like_cat"/>
</dbReference>
<dbReference type="AlphaFoldDB" id="W7I6C4"/>
<feature type="compositionally biased region" description="Polar residues" evidence="1">
    <location>
        <begin position="74"/>
        <end position="83"/>
    </location>
</feature>
<dbReference type="PANTHER" id="PTHR33840:SF1">
    <property type="entry name" value="TLE1 PHOSPHOLIPASE DOMAIN-CONTAINING PROTEIN"/>
    <property type="match status" value="1"/>
</dbReference>
<feature type="domain" description="T6SS Phospholipase effector Tle1-like catalytic" evidence="2">
    <location>
        <begin position="392"/>
        <end position="685"/>
    </location>
</feature>
<dbReference type="Pfam" id="PF09994">
    <property type="entry name" value="T6SS_Tle1-like_cat"/>
    <property type="match status" value="1"/>
</dbReference>
<feature type="compositionally biased region" description="Basic and acidic residues" evidence="1">
    <location>
        <begin position="223"/>
        <end position="233"/>
    </location>
</feature>
<sequence length="1115" mass="124096">MSVRRLASIYNTGSPESVPAEWGNIEANGMLRPKMPVPSEKQLSRLEASIRARPSLPQLDGTISQEPGRKGANKYSTLGSNRAATRVESPRSSYTGLGSGNGVTTSYQEEYDDEEDGAYLYHRPHHSKIFPFPANQRQRLTPPPPPPGLALPPYRPTTNDPNGPAHPLDMLGPGAKNRSYSRIPRLSGTIRSSSGGLDYGYLQGAVSNTANPPACSPTPATDDSPRTHLESKFPDAPTPTKASQLADVKLESENPSLWCEGSTKEPSELDLHKHFAGLEPYIPSGHQLPLAADGAVPTLPLTSNDLTPVSSSLQTDIRINALEKTVREITGELKEAKSELNKASTYGILPLSSGILPEGITSQNYVEPPRLTLSETEKTSPMLEMPLATRAKKIVLILDATQNYARPTPGAKHLRYSPPRTNLRRLSDSLTAEHKATRMRQLVYYVSGRGSGDEFGLNKSLHTTISEAYTYLSDNWSAGDEIYLFGYSHGAFAARAIAALITEIGLFNKAGLTAFETLYDTYFDPKFGKIRKTEDYEAWRESCSALAFEMAQSDAVVLHKVSVKFLGCLDTIGWSNFGEEPSEKLKEDEKLWKRGYFNFRHLLLNENIEYAVHALALDEDRDSHAPLLMFRSEGSAKPLRQVWFTGSHINIGGGQLTHEFARSFPFLKPDPNELSDIVFLFMISECHELLTFSKKRVNSLVSDYQLDSEVGLSALKESIYKSHWVAAKIDEPSDSSIFSRLRNAAISRKRHVRTPLRYRPHWFDDEPWNVYSSHESLHASSRYRKKHHPLYIPKALVGYHCTKTFKEFGPRDTDAENAPGSEAGPSYVRSKTEEESFYYDGAERSGARLYCGDIALPVIPMTAFEVLSAGGEGLIYGFGLSYKDIYRESPPVFRYTWAELNSMQEGWIFSLEPAPPRPSSMSMSDRVLLLKNARSLESSSRYHGLRVREDGGNTHKANTPVPRASAPRGSVGSEDKPLDATRGGCSHDASLADEGRADKGKGRHSGHSQRRQTGGDYENLSVRESRDRRFTINRNRSRSAPSVRAMLRRNPSNGSKKQADNFVDRGRSRERDGDSEGRGAPSVSPLRVPMEPEWMQRLREGNKVHPCKFKQHRKY</sequence>
<protein>
    <recommendedName>
        <fullName evidence="2">T6SS Phospholipase effector Tle1-like catalytic domain-containing protein</fullName>
    </recommendedName>
</protein>
<name>W7I6C4_9PEZI</name>
<evidence type="ECO:0000256" key="1">
    <source>
        <dbReference type="SAM" id="MobiDB-lite"/>
    </source>
</evidence>
<accession>W7I6C4</accession>
<dbReference type="InterPro" id="IPR029058">
    <property type="entry name" value="AB_hydrolase_fold"/>
</dbReference>
<gene>
    <name evidence="3" type="ORF">DRE_01156</name>
</gene>
<dbReference type="OrthoDB" id="59699at2759"/>
<feature type="compositionally biased region" description="Basic residues" evidence="1">
    <location>
        <begin position="1001"/>
        <end position="1010"/>
    </location>
</feature>
<reference evidence="3 4" key="1">
    <citation type="submission" date="2013-05" db="EMBL/GenBank/DDBJ databases">
        <title>Drechslerella stenobrocha genome reveals carnivorous origination and mechanical trapping mechanism of predatory fungi.</title>
        <authorList>
            <person name="Liu X."/>
            <person name="Zhang W."/>
            <person name="Liu K."/>
        </authorList>
    </citation>
    <scope>NUCLEOTIDE SEQUENCE [LARGE SCALE GENOMIC DNA]</scope>
    <source>
        <strain evidence="3 4">248</strain>
    </source>
</reference>
<feature type="compositionally biased region" description="Polar residues" evidence="1">
    <location>
        <begin position="90"/>
        <end position="106"/>
    </location>
</feature>
<dbReference type="Proteomes" id="UP000024837">
    <property type="component" value="Unassembled WGS sequence"/>
</dbReference>
<dbReference type="HOGENOM" id="CLU_267163_0_0_1"/>
<keyword evidence="4" id="KW-1185">Reference proteome</keyword>
<dbReference type="EMBL" id="KI966443">
    <property type="protein sequence ID" value="EWC44330.1"/>
    <property type="molecule type" value="Genomic_DNA"/>
</dbReference>
<feature type="region of interest" description="Disordered" evidence="1">
    <location>
        <begin position="135"/>
        <end position="180"/>
    </location>
</feature>
<dbReference type="SUPFAM" id="SSF53474">
    <property type="entry name" value="alpha/beta-Hydrolases"/>
    <property type="match status" value="1"/>
</dbReference>